<organism evidence="2 3">
    <name type="scientific">Raphanus sativus</name>
    <name type="common">Radish</name>
    <name type="synonym">Raphanus raphanistrum var. sativus</name>
    <dbReference type="NCBI Taxonomy" id="3726"/>
    <lineage>
        <taxon>Eukaryota</taxon>
        <taxon>Viridiplantae</taxon>
        <taxon>Streptophyta</taxon>
        <taxon>Embryophyta</taxon>
        <taxon>Tracheophyta</taxon>
        <taxon>Spermatophyta</taxon>
        <taxon>Magnoliopsida</taxon>
        <taxon>eudicotyledons</taxon>
        <taxon>Gunneridae</taxon>
        <taxon>Pentapetalae</taxon>
        <taxon>rosids</taxon>
        <taxon>malvids</taxon>
        <taxon>Brassicales</taxon>
        <taxon>Brassicaceae</taxon>
        <taxon>Brassiceae</taxon>
        <taxon>Raphanus</taxon>
    </lineage>
</organism>
<dbReference type="PANTHER" id="PTHR47074">
    <property type="entry name" value="BNAC02G40300D PROTEIN"/>
    <property type="match status" value="1"/>
</dbReference>
<dbReference type="PANTHER" id="PTHR47074:SF78">
    <property type="entry name" value="GB|AAF30348.1-RELATED"/>
    <property type="match status" value="1"/>
</dbReference>
<evidence type="ECO:0000259" key="1">
    <source>
        <dbReference type="Pfam" id="PF13456"/>
    </source>
</evidence>
<protein>
    <submittedName>
        <fullName evidence="3">Uncharacterized protein LOC108824488</fullName>
    </submittedName>
</protein>
<dbReference type="Proteomes" id="UP000504610">
    <property type="component" value="Chromosome 9"/>
</dbReference>
<dbReference type="InterPro" id="IPR036397">
    <property type="entry name" value="RNaseH_sf"/>
</dbReference>
<proteinExistence type="predicted"/>
<reference evidence="3" key="2">
    <citation type="submission" date="2025-08" db="UniProtKB">
        <authorList>
            <consortium name="RefSeq"/>
        </authorList>
    </citation>
    <scope>IDENTIFICATION</scope>
    <source>
        <tissue evidence="3">Leaf</tissue>
    </source>
</reference>
<dbReference type="InterPro" id="IPR012337">
    <property type="entry name" value="RNaseH-like_sf"/>
</dbReference>
<dbReference type="Gene3D" id="3.30.420.10">
    <property type="entry name" value="Ribonuclease H-like superfamily/Ribonuclease H"/>
    <property type="match status" value="1"/>
</dbReference>
<reference evidence="2" key="1">
    <citation type="journal article" date="2019" name="Database">
        <title>The radish genome database (RadishGD): an integrated information resource for radish genomics.</title>
        <authorList>
            <person name="Yu H.J."/>
            <person name="Baek S."/>
            <person name="Lee Y.J."/>
            <person name="Cho A."/>
            <person name="Mun J.H."/>
        </authorList>
    </citation>
    <scope>NUCLEOTIDE SEQUENCE [LARGE SCALE GENOMIC DNA]</scope>
    <source>
        <strain evidence="2">cv. WK10039</strain>
    </source>
</reference>
<dbReference type="AlphaFoldDB" id="A0A6J0KZU0"/>
<dbReference type="GO" id="GO:0003676">
    <property type="term" value="F:nucleic acid binding"/>
    <property type="evidence" value="ECO:0007669"/>
    <property type="project" value="InterPro"/>
</dbReference>
<dbReference type="OrthoDB" id="1111759at2759"/>
<accession>A0A6J0KZU0</accession>
<dbReference type="InterPro" id="IPR044730">
    <property type="entry name" value="RNase_H-like_dom_plant"/>
</dbReference>
<dbReference type="Pfam" id="PF13456">
    <property type="entry name" value="RVT_3"/>
    <property type="match status" value="1"/>
</dbReference>
<dbReference type="GO" id="GO:0004523">
    <property type="term" value="F:RNA-DNA hybrid ribonuclease activity"/>
    <property type="evidence" value="ECO:0007669"/>
    <property type="project" value="InterPro"/>
</dbReference>
<dbReference type="InterPro" id="IPR002156">
    <property type="entry name" value="RNaseH_domain"/>
</dbReference>
<dbReference type="InterPro" id="IPR052929">
    <property type="entry name" value="RNase_H-like_EbsB-rel"/>
</dbReference>
<name>A0A6J0KZU0_RAPSA</name>
<keyword evidence="2" id="KW-1185">Reference proteome</keyword>
<gene>
    <name evidence="3" type="primary">LOC108824488</name>
</gene>
<dbReference type="KEGG" id="rsz:108824488"/>
<dbReference type="SUPFAM" id="SSF53098">
    <property type="entry name" value="Ribonuclease H-like"/>
    <property type="match status" value="1"/>
</dbReference>
<dbReference type="CDD" id="cd06222">
    <property type="entry name" value="RNase_H_like"/>
    <property type="match status" value="1"/>
</dbReference>
<sequence length="192" mass="22635">MAFEDKLTAIIQQVPTLPDHLRHLPWWILWRIWKCRNKMLFQNQTIHWRSTLQAAYFDTKEWLEAYQFLDTDNNRRSQNRNVETQQHKWIRPPSGYTKCNYDGAFSNTERGAKAGWIIRDDMGIFKGAANATIRYPKTALEGELQALLFAIMNCWSKGHHKILFEGDNITVLKLIKGETINIDVTNWIKDIR</sequence>
<dbReference type="RefSeq" id="XP_018453427.1">
    <property type="nucleotide sequence ID" value="XM_018597925.1"/>
</dbReference>
<evidence type="ECO:0000313" key="2">
    <source>
        <dbReference type="Proteomes" id="UP000504610"/>
    </source>
</evidence>
<feature type="domain" description="RNase H type-1" evidence="1">
    <location>
        <begin position="100"/>
        <end position="192"/>
    </location>
</feature>
<evidence type="ECO:0000313" key="3">
    <source>
        <dbReference type="RefSeq" id="XP_018453427.1"/>
    </source>
</evidence>
<dbReference type="GeneID" id="108824488"/>